<reference evidence="4" key="1">
    <citation type="submission" date="2021-02" db="EMBL/GenBank/DDBJ databases">
        <authorList>
            <person name="Nowell W R."/>
        </authorList>
    </citation>
    <scope>NUCLEOTIDE SEQUENCE</scope>
</reference>
<dbReference type="Gene3D" id="2.130.10.10">
    <property type="entry name" value="YVTN repeat-like/Quinoprotein amine dehydrogenase"/>
    <property type="match status" value="1"/>
</dbReference>
<dbReference type="InterPro" id="IPR019775">
    <property type="entry name" value="WD40_repeat_CS"/>
</dbReference>
<dbReference type="InterPro" id="IPR001680">
    <property type="entry name" value="WD40_rpt"/>
</dbReference>
<feature type="non-terminal residue" evidence="4">
    <location>
        <position position="1"/>
    </location>
</feature>
<protein>
    <submittedName>
        <fullName evidence="4">Uncharacterized protein</fullName>
    </submittedName>
</protein>
<keyword evidence="2" id="KW-0677">Repeat</keyword>
<sequence length="50" mass="5769">FICAWNPTHDLLVSGSGDPAARIWNLQDTREPEIVLRHIVFKYVTSSDWN</sequence>
<dbReference type="InterPro" id="IPR036322">
    <property type="entry name" value="WD40_repeat_dom_sf"/>
</dbReference>
<dbReference type="SUPFAM" id="SSF50978">
    <property type="entry name" value="WD40 repeat-like"/>
    <property type="match status" value="1"/>
</dbReference>
<gene>
    <name evidence="4" type="ORF">GIL414_LOCUS61933</name>
</gene>
<proteinExistence type="predicted"/>
<name>A0A8S3ETU6_9BILA</name>
<accession>A0A8S3ETU6</accession>
<evidence type="ECO:0000256" key="3">
    <source>
        <dbReference type="PROSITE-ProRule" id="PRU00221"/>
    </source>
</evidence>
<evidence type="ECO:0000256" key="2">
    <source>
        <dbReference type="ARBA" id="ARBA00022737"/>
    </source>
</evidence>
<feature type="repeat" description="WD" evidence="3">
    <location>
        <begin position="1"/>
        <end position="34"/>
    </location>
</feature>
<keyword evidence="1 3" id="KW-0853">WD repeat</keyword>
<evidence type="ECO:0000256" key="1">
    <source>
        <dbReference type="ARBA" id="ARBA00022574"/>
    </source>
</evidence>
<evidence type="ECO:0000313" key="5">
    <source>
        <dbReference type="Proteomes" id="UP000681720"/>
    </source>
</evidence>
<dbReference type="Proteomes" id="UP000681720">
    <property type="component" value="Unassembled WGS sequence"/>
</dbReference>
<organism evidence="4 5">
    <name type="scientific">Rotaria magnacalcarata</name>
    <dbReference type="NCBI Taxonomy" id="392030"/>
    <lineage>
        <taxon>Eukaryota</taxon>
        <taxon>Metazoa</taxon>
        <taxon>Spiralia</taxon>
        <taxon>Gnathifera</taxon>
        <taxon>Rotifera</taxon>
        <taxon>Eurotatoria</taxon>
        <taxon>Bdelloidea</taxon>
        <taxon>Philodinida</taxon>
        <taxon>Philodinidae</taxon>
        <taxon>Rotaria</taxon>
    </lineage>
</organism>
<dbReference type="InterPro" id="IPR015943">
    <property type="entry name" value="WD40/YVTN_repeat-like_dom_sf"/>
</dbReference>
<feature type="non-terminal residue" evidence="4">
    <location>
        <position position="50"/>
    </location>
</feature>
<dbReference type="EMBL" id="CAJOBJ010246044">
    <property type="protein sequence ID" value="CAF5085110.1"/>
    <property type="molecule type" value="Genomic_DNA"/>
</dbReference>
<evidence type="ECO:0000313" key="4">
    <source>
        <dbReference type="EMBL" id="CAF5085110.1"/>
    </source>
</evidence>
<dbReference type="AlphaFoldDB" id="A0A8S3ETU6"/>
<dbReference type="PROSITE" id="PS00678">
    <property type="entry name" value="WD_REPEATS_1"/>
    <property type="match status" value="1"/>
</dbReference>
<dbReference type="PROSITE" id="PS50082">
    <property type="entry name" value="WD_REPEATS_2"/>
    <property type="match status" value="1"/>
</dbReference>
<comment type="caution">
    <text evidence="4">The sequence shown here is derived from an EMBL/GenBank/DDBJ whole genome shotgun (WGS) entry which is preliminary data.</text>
</comment>